<sequence>MTRTFICLFFVAFLLALKSYSQQKGSLETIIKKYFFAIPPDGHTSTWLQELTVNKDLIVVQPAKGDSALGILMRGFLQNWPVFEKTDSIKFYAGNSTYRYTRFFNGAVTSKDTQNFNFFREIFYFPLDRISRKQWKEIHTPIINDFKKILHVAYLSRFDSPTELVTFSKGYGLPTEDPMVSLEYGKIESRNIYFIDLDLHIKKKSGE</sequence>
<proteinExistence type="predicted"/>
<evidence type="ECO:0000313" key="2">
    <source>
        <dbReference type="Proteomes" id="UP000321204"/>
    </source>
</evidence>
<accession>A0A5B8UH24</accession>
<protein>
    <submittedName>
        <fullName evidence="1">Uncharacterized protein</fullName>
    </submittedName>
</protein>
<evidence type="ECO:0000313" key="1">
    <source>
        <dbReference type="EMBL" id="QEC55636.1"/>
    </source>
</evidence>
<dbReference type="EMBL" id="CP042433">
    <property type="protein sequence ID" value="QEC55636.1"/>
    <property type="molecule type" value="Genomic_DNA"/>
</dbReference>
<reference evidence="1 2" key="1">
    <citation type="journal article" date="2015" name="Int. J. Syst. Evol. Microbiol.">
        <title>Flavisolibacter ginsenosidimutans sp. nov., with ginsenoside-converting activity isolated from soil used for cultivating ginseng.</title>
        <authorList>
            <person name="Zhao Y."/>
            <person name="Liu Q."/>
            <person name="Kang M.S."/>
            <person name="Jin F."/>
            <person name="Yu H."/>
            <person name="Im W.T."/>
        </authorList>
    </citation>
    <scope>NUCLEOTIDE SEQUENCE [LARGE SCALE GENOMIC DNA]</scope>
    <source>
        <strain evidence="1 2">Gsoil 636</strain>
    </source>
</reference>
<dbReference type="AlphaFoldDB" id="A0A5B8UH24"/>
<gene>
    <name evidence="1" type="ORF">FSB75_06910</name>
</gene>
<name>A0A5B8UH24_9BACT</name>
<dbReference type="Proteomes" id="UP000321204">
    <property type="component" value="Chromosome"/>
</dbReference>
<organism evidence="1 2">
    <name type="scientific">Flavisolibacter ginsenosidimutans</name>
    <dbReference type="NCBI Taxonomy" id="661481"/>
    <lineage>
        <taxon>Bacteria</taxon>
        <taxon>Pseudomonadati</taxon>
        <taxon>Bacteroidota</taxon>
        <taxon>Chitinophagia</taxon>
        <taxon>Chitinophagales</taxon>
        <taxon>Chitinophagaceae</taxon>
        <taxon>Flavisolibacter</taxon>
    </lineage>
</organism>
<keyword evidence="2" id="KW-1185">Reference proteome</keyword>
<dbReference type="KEGG" id="fgg:FSB75_06910"/>
<dbReference type="RefSeq" id="WP_146784711.1">
    <property type="nucleotide sequence ID" value="NZ_BAABIO010000002.1"/>
</dbReference>